<evidence type="ECO:0000256" key="1">
    <source>
        <dbReference type="ARBA" id="ARBA00004123"/>
    </source>
</evidence>
<evidence type="ECO:0000313" key="9">
    <source>
        <dbReference type="Proteomes" id="UP001215712"/>
    </source>
</evidence>
<dbReference type="CDD" id="cd00067">
    <property type="entry name" value="GAL4"/>
    <property type="match status" value="1"/>
</dbReference>
<dbReference type="PANTHER" id="PTHR31001:SF45">
    <property type="entry name" value="ZN(II)2CYS6 TRANSCRIPTION FACTOR (EUROFUNG)"/>
    <property type="match status" value="1"/>
</dbReference>
<evidence type="ECO:0000256" key="5">
    <source>
        <dbReference type="ARBA" id="ARBA00023242"/>
    </source>
</evidence>
<keyword evidence="4" id="KW-0804">Transcription</keyword>
<feature type="region of interest" description="Disordered" evidence="6">
    <location>
        <begin position="87"/>
        <end position="140"/>
    </location>
</feature>
<proteinExistence type="predicted"/>
<feature type="domain" description="Zn(2)-C6 fungal-type" evidence="7">
    <location>
        <begin position="29"/>
        <end position="57"/>
    </location>
</feature>
<name>A0AAD6HT05_9EURO</name>
<evidence type="ECO:0000256" key="2">
    <source>
        <dbReference type="ARBA" id="ARBA00023015"/>
    </source>
</evidence>
<gene>
    <name evidence="8" type="ORF">N7493_003043</name>
</gene>
<keyword evidence="3" id="KW-0238">DNA-binding</keyword>
<dbReference type="SMART" id="SM00066">
    <property type="entry name" value="GAL4"/>
    <property type="match status" value="1"/>
</dbReference>
<evidence type="ECO:0000256" key="4">
    <source>
        <dbReference type="ARBA" id="ARBA00023163"/>
    </source>
</evidence>
<dbReference type="SUPFAM" id="SSF57701">
    <property type="entry name" value="Zn2/Cys6 DNA-binding domain"/>
    <property type="match status" value="1"/>
</dbReference>
<dbReference type="InterPro" id="IPR001138">
    <property type="entry name" value="Zn2Cys6_DnaBD"/>
</dbReference>
<reference evidence="8" key="2">
    <citation type="submission" date="2023-01" db="EMBL/GenBank/DDBJ databases">
        <authorList>
            <person name="Petersen C."/>
        </authorList>
    </citation>
    <scope>NUCLEOTIDE SEQUENCE</scope>
    <source>
        <strain evidence="8">IBT 17514</strain>
    </source>
</reference>
<reference evidence="8" key="1">
    <citation type="journal article" date="2023" name="IMA Fungus">
        <title>Comparative genomic study of the Penicillium genus elucidates a diverse pangenome and 15 lateral gene transfer events.</title>
        <authorList>
            <person name="Petersen C."/>
            <person name="Sorensen T."/>
            <person name="Nielsen M.R."/>
            <person name="Sondergaard T.E."/>
            <person name="Sorensen J.L."/>
            <person name="Fitzpatrick D.A."/>
            <person name="Frisvad J.C."/>
            <person name="Nielsen K.L."/>
        </authorList>
    </citation>
    <scope>NUCLEOTIDE SEQUENCE</scope>
    <source>
        <strain evidence="8">IBT 17514</strain>
    </source>
</reference>
<evidence type="ECO:0000256" key="6">
    <source>
        <dbReference type="SAM" id="MobiDB-lite"/>
    </source>
</evidence>
<dbReference type="InterPro" id="IPR050613">
    <property type="entry name" value="Sec_Metabolite_Reg"/>
</dbReference>
<dbReference type="Gene3D" id="4.10.240.10">
    <property type="entry name" value="Zn(2)-C6 fungal-type DNA-binding domain"/>
    <property type="match status" value="1"/>
</dbReference>
<dbReference type="PANTHER" id="PTHR31001">
    <property type="entry name" value="UNCHARACTERIZED TRANSCRIPTIONAL REGULATORY PROTEIN"/>
    <property type="match status" value="1"/>
</dbReference>
<evidence type="ECO:0000259" key="7">
    <source>
        <dbReference type="PROSITE" id="PS50048"/>
    </source>
</evidence>
<evidence type="ECO:0000313" key="8">
    <source>
        <dbReference type="EMBL" id="KAJ5734257.1"/>
    </source>
</evidence>
<protein>
    <recommendedName>
        <fullName evidence="7">Zn(2)-C6 fungal-type domain-containing protein</fullName>
    </recommendedName>
</protein>
<accession>A0AAD6HT05</accession>
<dbReference type="AlphaFoldDB" id="A0AAD6HT05"/>
<comment type="caution">
    <text evidence="8">The sequence shown here is derived from an EMBL/GenBank/DDBJ whole genome shotgun (WGS) entry which is preliminary data.</text>
</comment>
<organism evidence="8 9">
    <name type="scientific">Penicillium malachiteum</name>
    <dbReference type="NCBI Taxonomy" id="1324776"/>
    <lineage>
        <taxon>Eukaryota</taxon>
        <taxon>Fungi</taxon>
        <taxon>Dikarya</taxon>
        <taxon>Ascomycota</taxon>
        <taxon>Pezizomycotina</taxon>
        <taxon>Eurotiomycetes</taxon>
        <taxon>Eurotiomycetidae</taxon>
        <taxon>Eurotiales</taxon>
        <taxon>Aspergillaceae</taxon>
        <taxon>Penicillium</taxon>
    </lineage>
</organism>
<comment type="subcellular location">
    <subcellularLocation>
        <location evidence="1">Nucleus</location>
    </subcellularLocation>
</comment>
<dbReference type="InterPro" id="IPR036864">
    <property type="entry name" value="Zn2-C6_fun-type_DNA-bd_sf"/>
</dbReference>
<dbReference type="PROSITE" id="PS50048">
    <property type="entry name" value="ZN2_CY6_FUNGAL_2"/>
    <property type="match status" value="1"/>
</dbReference>
<dbReference type="Proteomes" id="UP001215712">
    <property type="component" value="Unassembled WGS sequence"/>
</dbReference>
<evidence type="ECO:0000256" key="3">
    <source>
        <dbReference type="ARBA" id="ARBA00023125"/>
    </source>
</evidence>
<dbReference type="GO" id="GO:0005634">
    <property type="term" value="C:nucleus"/>
    <property type="evidence" value="ECO:0007669"/>
    <property type="project" value="UniProtKB-SubCell"/>
</dbReference>
<dbReference type="GO" id="GO:0008270">
    <property type="term" value="F:zinc ion binding"/>
    <property type="evidence" value="ECO:0007669"/>
    <property type="project" value="InterPro"/>
</dbReference>
<sequence length="140" mass="16352">MAEHRPPNLSDSRAGQLPVSPRPRSRVLTCVNCQQRKIKCDRKSPCANCLKHRMQCVPATQTRTRKRRFPERELLGRLRRYEELLRQNKIKFDPLHKDENSVEDDMTESRSDTEPQEEQDESNGPFPLRHAGLGNNHEPK</sequence>
<keyword evidence="9" id="KW-1185">Reference proteome</keyword>
<keyword evidence="5" id="KW-0539">Nucleus</keyword>
<feature type="compositionally biased region" description="Basic and acidic residues" evidence="6">
    <location>
        <begin position="87"/>
        <end position="100"/>
    </location>
</feature>
<dbReference type="Pfam" id="PF00172">
    <property type="entry name" value="Zn_clus"/>
    <property type="match status" value="1"/>
</dbReference>
<keyword evidence="2" id="KW-0805">Transcription regulation</keyword>
<dbReference type="EMBL" id="JAQJAN010000003">
    <property type="protein sequence ID" value="KAJ5734257.1"/>
    <property type="molecule type" value="Genomic_DNA"/>
</dbReference>
<dbReference type="GO" id="GO:0000981">
    <property type="term" value="F:DNA-binding transcription factor activity, RNA polymerase II-specific"/>
    <property type="evidence" value="ECO:0007669"/>
    <property type="project" value="InterPro"/>
</dbReference>
<dbReference type="GO" id="GO:0003677">
    <property type="term" value="F:DNA binding"/>
    <property type="evidence" value="ECO:0007669"/>
    <property type="project" value="UniProtKB-KW"/>
</dbReference>
<feature type="region of interest" description="Disordered" evidence="6">
    <location>
        <begin position="1"/>
        <end position="24"/>
    </location>
</feature>